<dbReference type="STRING" id="1797457.A2160_02210"/>
<dbReference type="GO" id="GO:0019277">
    <property type="term" value="P:UDP-N-acetylgalactosamine biosynthetic process"/>
    <property type="evidence" value="ECO:0007669"/>
    <property type="project" value="InterPro"/>
</dbReference>
<evidence type="ECO:0000256" key="1">
    <source>
        <dbReference type="ARBA" id="ARBA00004496"/>
    </source>
</evidence>
<comment type="caution">
    <text evidence="16">The sequence shown here is derived from an EMBL/GenBank/DDBJ whole genome shotgun (WGS) entry which is preliminary data.</text>
</comment>
<evidence type="ECO:0000256" key="6">
    <source>
        <dbReference type="ARBA" id="ARBA00022960"/>
    </source>
</evidence>
<dbReference type="GO" id="GO:0008760">
    <property type="term" value="F:UDP-N-acetylglucosamine 1-carboxyvinyltransferase activity"/>
    <property type="evidence" value="ECO:0007669"/>
    <property type="project" value="UniProtKB-UniRule"/>
</dbReference>
<keyword evidence="8" id="KW-0131">Cell cycle</keyword>
<dbReference type="PANTHER" id="PTHR43783">
    <property type="entry name" value="UDP-N-ACETYLGLUCOSAMINE 1-CARBOXYVINYLTRANSFERASE"/>
    <property type="match status" value="1"/>
</dbReference>
<evidence type="ECO:0000256" key="5">
    <source>
        <dbReference type="ARBA" id="ARBA00022679"/>
    </source>
</evidence>
<dbReference type="InterPro" id="IPR001986">
    <property type="entry name" value="Enolpyruvate_Tfrase_dom"/>
</dbReference>
<keyword evidence="5 16" id="KW-0808">Transferase</keyword>
<evidence type="ECO:0000256" key="12">
    <source>
        <dbReference type="ARBA" id="ARBA00039754"/>
    </source>
</evidence>
<sequence>MAKFVIRGGFPLRGAIRLGGCKNSSFKLMIAAGLGDKESRLLNLANIGDVEVTELSLKGLGIKVERCGERTIFVRPNGLKKSKIPSISGEKTRASTLFAALLLNRLGRAQIPFPGGCVLGSRPIDRHLEAFRALGVKIVNRNKWYYLSCQKLKGTTFRFPKKTHTGTEAMILAAVKALGMTLIKNAGQEPEIDDLITFLNKMGADIKRQNKDEIVIKGVKHLGGAIHKIMPDRNEAVSYAVAALATKGDIVVEDARADDIKTFLSKVEEIGGKFSVDDYGIRFWYEKPLKATKITTAPEPGFMTDWQPLWTLLMTQANGTSQIIEAVHENRLQFTDQLARMGAKIELFNPKVKSPDKFYGFDNPDQKTNFHAVHVFGSAPLKAMDLIIPDLRAGATLTVAALIAKGKSTLSGVQHIDRGYEQLDERLRQLGANIKRVD</sequence>
<evidence type="ECO:0000256" key="9">
    <source>
        <dbReference type="ARBA" id="ARBA00023316"/>
    </source>
</evidence>
<evidence type="ECO:0000256" key="4">
    <source>
        <dbReference type="ARBA" id="ARBA00022618"/>
    </source>
</evidence>
<evidence type="ECO:0000256" key="7">
    <source>
        <dbReference type="ARBA" id="ARBA00022984"/>
    </source>
</evidence>
<proteinExistence type="inferred from homology"/>
<reference evidence="16 17" key="1">
    <citation type="journal article" date="2016" name="Nat. Commun.">
        <title>Thousands of microbial genomes shed light on interconnected biogeochemical processes in an aquifer system.</title>
        <authorList>
            <person name="Anantharaman K."/>
            <person name="Brown C.T."/>
            <person name="Hug L.A."/>
            <person name="Sharon I."/>
            <person name="Castelle C.J."/>
            <person name="Probst A.J."/>
            <person name="Thomas B.C."/>
            <person name="Singh A."/>
            <person name="Wilkins M.J."/>
            <person name="Karaoz U."/>
            <person name="Brodie E.L."/>
            <person name="Williams K.H."/>
            <person name="Hubbard S.S."/>
            <person name="Banfield J.F."/>
        </authorList>
    </citation>
    <scope>NUCLEOTIDE SEQUENCE [LARGE SCALE GENOMIC DNA]</scope>
</reference>
<dbReference type="InterPro" id="IPR005750">
    <property type="entry name" value="UDP_GlcNAc_COvinyl_MurA"/>
</dbReference>
<evidence type="ECO:0000256" key="13">
    <source>
        <dbReference type="ARBA" id="ARBA00047527"/>
    </source>
</evidence>
<evidence type="ECO:0000256" key="10">
    <source>
        <dbReference type="ARBA" id="ARBA00038367"/>
    </source>
</evidence>
<dbReference type="GO" id="GO:0009252">
    <property type="term" value="P:peptidoglycan biosynthetic process"/>
    <property type="evidence" value="ECO:0007669"/>
    <property type="project" value="UniProtKB-UniRule"/>
</dbReference>
<dbReference type="GO" id="GO:0005737">
    <property type="term" value="C:cytoplasm"/>
    <property type="evidence" value="ECO:0007669"/>
    <property type="project" value="UniProtKB-SubCell"/>
</dbReference>
<dbReference type="GO" id="GO:0008360">
    <property type="term" value="P:regulation of cell shape"/>
    <property type="evidence" value="ECO:0007669"/>
    <property type="project" value="UniProtKB-KW"/>
</dbReference>
<dbReference type="PANTHER" id="PTHR43783:SF1">
    <property type="entry name" value="UDP-N-ACETYLGLUCOSAMINE 1-CARBOXYVINYLTRANSFERASE"/>
    <property type="match status" value="1"/>
</dbReference>
<dbReference type="Gene3D" id="3.65.10.10">
    <property type="entry name" value="Enolpyruvate transferase domain"/>
    <property type="match status" value="2"/>
</dbReference>
<dbReference type="EMBL" id="MEZK01000010">
    <property type="protein sequence ID" value="OGD63288.1"/>
    <property type="molecule type" value="Genomic_DNA"/>
</dbReference>
<gene>
    <name evidence="16" type="ORF">A2160_02210</name>
</gene>
<comment type="subcellular location">
    <subcellularLocation>
        <location evidence="1">Cytoplasm</location>
    </subcellularLocation>
</comment>
<dbReference type="InterPro" id="IPR050068">
    <property type="entry name" value="MurA_subfamily"/>
</dbReference>
<evidence type="ECO:0000256" key="2">
    <source>
        <dbReference type="ARBA" id="ARBA00004752"/>
    </source>
</evidence>
<evidence type="ECO:0000313" key="17">
    <source>
        <dbReference type="Proteomes" id="UP000177006"/>
    </source>
</evidence>
<protein>
    <recommendedName>
        <fullName evidence="12 14">UDP-N-acetylglucosamine 1-carboxyvinyltransferase</fullName>
        <ecNumber evidence="11 14">2.5.1.7</ecNumber>
    </recommendedName>
</protein>
<accession>A0A1F5E7E6</accession>
<dbReference type="GO" id="GO:0071555">
    <property type="term" value="P:cell wall organization"/>
    <property type="evidence" value="ECO:0007669"/>
    <property type="project" value="UniProtKB-KW"/>
</dbReference>
<dbReference type="Pfam" id="PF00275">
    <property type="entry name" value="EPSP_synthase"/>
    <property type="match status" value="1"/>
</dbReference>
<organism evidence="16 17">
    <name type="scientific">Candidatus Beckwithbacteria bacterium RBG_13_42_9</name>
    <dbReference type="NCBI Taxonomy" id="1797457"/>
    <lineage>
        <taxon>Bacteria</taxon>
        <taxon>Candidatus Beckwithiibacteriota</taxon>
    </lineage>
</organism>
<dbReference type="InterPro" id="IPR013792">
    <property type="entry name" value="RNA3'P_cycl/enolpyr_Trfase_a/b"/>
</dbReference>
<keyword evidence="9" id="KW-0961">Cell wall biogenesis/degradation</keyword>
<dbReference type="Proteomes" id="UP000177006">
    <property type="component" value="Unassembled WGS sequence"/>
</dbReference>
<dbReference type="EC" id="2.5.1.7" evidence="11 14"/>
<feature type="domain" description="Enolpyruvate transferase" evidence="15">
    <location>
        <begin position="7"/>
        <end position="427"/>
    </location>
</feature>
<evidence type="ECO:0000256" key="8">
    <source>
        <dbReference type="ARBA" id="ARBA00023306"/>
    </source>
</evidence>
<dbReference type="AlphaFoldDB" id="A0A1F5E7E6"/>
<comment type="pathway">
    <text evidence="2">Cell wall biogenesis; peptidoglycan biosynthesis.</text>
</comment>
<name>A0A1F5E7E6_9BACT</name>
<evidence type="ECO:0000256" key="14">
    <source>
        <dbReference type="NCBIfam" id="TIGR01072"/>
    </source>
</evidence>
<evidence type="ECO:0000259" key="15">
    <source>
        <dbReference type="Pfam" id="PF00275"/>
    </source>
</evidence>
<keyword evidence="4" id="KW-0132">Cell division</keyword>
<dbReference type="NCBIfam" id="TIGR01072">
    <property type="entry name" value="murA"/>
    <property type="match status" value="1"/>
</dbReference>
<comment type="catalytic activity">
    <reaction evidence="13">
        <text>phosphoenolpyruvate + UDP-N-acetyl-alpha-D-glucosamine = UDP-N-acetyl-3-O-(1-carboxyvinyl)-alpha-D-glucosamine + phosphate</text>
        <dbReference type="Rhea" id="RHEA:18681"/>
        <dbReference type="ChEBI" id="CHEBI:43474"/>
        <dbReference type="ChEBI" id="CHEBI:57705"/>
        <dbReference type="ChEBI" id="CHEBI:58702"/>
        <dbReference type="ChEBI" id="CHEBI:68483"/>
        <dbReference type="EC" id="2.5.1.7"/>
    </reaction>
</comment>
<evidence type="ECO:0000313" key="16">
    <source>
        <dbReference type="EMBL" id="OGD63288.1"/>
    </source>
</evidence>
<dbReference type="GO" id="GO:0051301">
    <property type="term" value="P:cell division"/>
    <property type="evidence" value="ECO:0007669"/>
    <property type="project" value="UniProtKB-KW"/>
</dbReference>
<dbReference type="InterPro" id="IPR036968">
    <property type="entry name" value="Enolpyruvate_Tfrase_sf"/>
</dbReference>
<keyword evidence="7" id="KW-0573">Peptidoglycan synthesis</keyword>
<comment type="similarity">
    <text evidence="10">Belongs to the EPSP synthase family. MurA subfamily.</text>
</comment>
<evidence type="ECO:0000256" key="11">
    <source>
        <dbReference type="ARBA" id="ARBA00039108"/>
    </source>
</evidence>
<keyword evidence="6" id="KW-0133">Cell shape</keyword>
<dbReference type="SUPFAM" id="SSF55205">
    <property type="entry name" value="EPT/RTPC-like"/>
    <property type="match status" value="1"/>
</dbReference>
<dbReference type="NCBIfam" id="NF006873">
    <property type="entry name" value="PRK09369.1"/>
    <property type="match status" value="1"/>
</dbReference>
<evidence type="ECO:0000256" key="3">
    <source>
        <dbReference type="ARBA" id="ARBA00022490"/>
    </source>
</evidence>
<dbReference type="CDD" id="cd01555">
    <property type="entry name" value="UdpNAET"/>
    <property type="match status" value="1"/>
</dbReference>
<keyword evidence="3" id="KW-0963">Cytoplasm</keyword>